<reference evidence="9 10" key="1">
    <citation type="submission" date="2010-07" db="EMBL/GenBank/DDBJ databases">
        <title>The draft genome of Paenibacillus curdlanolyticus YK9.</title>
        <authorList>
            <consortium name="US DOE Joint Genome Institute (JGI-PGF)"/>
            <person name="Lucas S."/>
            <person name="Copeland A."/>
            <person name="Lapidus A."/>
            <person name="Cheng J.-F."/>
            <person name="Bruce D."/>
            <person name="Goodwin L."/>
            <person name="Pitluck S."/>
            <person name="Land M.L."/>
            <person name="Hauser L."/>
            <person name="Chang Y.-J."/>
            <person name="Jeffries C."/>
            <person name="Anderson I.J."/>
            <person name="Johnson E."/>
            <person name="Loganathan U."/>
            <person name="Mulhopadhyay B."/>
            <person name="Kyrpides N."/>
            <person name="Woyke T.J."/>
        </authorList>
    </citation>
    <scope>NUCLEOTIDE SEQUENCE [LARGE SCALE GENOMIC DNA]</scope>
    <source>
        <strain evidence="9 10">YK9</strain>
    </source>
</reference>
<dbReference type="PROSITE" id="PS00070">
    <property type="entry name" value="ALDEHYDE_DEHYDR_CYS"/>
    <property type="match status" value="1"/>
</dbReference>
<dbReference type="InterPro" id="IPR016162">
    <property type="entry name" value="Ald_DH_N"/>
</dbReference>
<dbReference type="eggNOG" id="COG1012">
    <property type="taxonomic scope" value="Bacteria"/>
</dbReference>
<dbReference type="InterPro" id="IPR012394">
    <property type="entry name" value="Aldehyde_DH_NAD(P)"/>
</dbReference>
<evidence type="ECO:0000256" key="5">
    <source>
        <dbReference type="PIRSR" id="PIRSR036492-1"/>
    </source>
</evidence>
<dbReference type="InterPro" id="IPR016160">
    <property type="entry name" value="Ald_DH_CS_CYS"/>
</dbReference>
<dbReference type="Proteomes" id="UP000005387">
    <property type="component" value="Unassembled WGS sequence"/>
</dbReference>
<dbReference type="InterPro" id="IPR016163">
    <property type="entry name" value="Ald_DH_C"/>
</dbReference>
<evidence type="ECO:0000313" key="9">
    <source>
        <dbReference type="EMBL" id="EFM08607.1"/>
    </source>
</evidence>
<dbReference type="InterPro" id="IPR016161">
    <property type="entry name" value="Ald_DH/histidinol_DH"/>
</dbReference>
<protein>
    <recommendedName>
        <fullName evidence="4">Aldehyde dehydrogenase</fullName>
    </recommendedName>
</protein>
<dbReference type="Gene3D" id="3.40.309.10">
    <property type="entry name" value="Aldehyde Dehydrogenase, Chain A, domain 2"/>
    <property type="match status" value="1"/>
</dbReference>
<dbReference type="STRING" id="717606.PaecuDRAFT_4618"/>
<sequence>MQIYELLEHQRQLFASGRTRYFEERQHRLRELKAALKRHEPALLHALKQDLNKSELEAYSTEIGLVYHEINHTLKRLKRWMKPKRVRTPLTHLGSRSYIMAEPYGVALIIAPWNYPVQLSLLPLIGAVAAGNTVILKPSELAPNVAEALAAIIGEAFEPEWATAVLGGAEVSTTLLAEKLDYIFFTGSVKIGRAVMTAAASQLTPVTLELGGKSPCIVHKDADLALAAKRIAFGKFTNAGQTCVAPDYVYVHREVREQFVAHLAQAIQELYGQEPLHNPDYTHIISDRHFARLASFLSNGHPVVGGQVDPEQRCIAPTVLEGVNWQSPVMQEEIFGPILPLLSYKSIGEVYDAVLERPKPLALYLFSNSRVQQREVLQRLSFGGGCVNDTLLHFASPYLPVGGVGDSGIGRYHGANSFFTFSHQKSVLHQTTRFDIPFRYPTSRRGLAIIRRLLR</sequence>
<evidence type="ECO:0000256" key="6">
    <source>
        <dbReference type="PROSITE-ProRule" id="PRU10007"/>
    </source>
</evidence>
<name>E0IG27_9BACL</name>
<dbReference type="PANTHER" id="PTHR43570">
    <property type="entry name" value="ALDEHYDE DEHYDROGENASE"/>
    <property type="match status" value="1"/>
</dbReference>
<evidence type="ECO:0000259" key="8">
    <source>
        <dbReference type="Pfam" id="PF00171"/>
    </source>
</evidence>
<dbReference type="SUPFAM" id="SSF53720">
    <property type="entry name" value="ALDH-like"/>
    <property type="match status" value="1"/>
</dbReference>
<dbReference type="FunFam" id="3.40.309.10:FF:000003">
    <property type="entry name" value="Aldehyde dehydrogenase"/>
    <property type="match status" value="1"/>
</dbReference>
<feature type="active site" evidence="5">
    <location>
        <position position="243"/>
    </location>
</feature>
<dbReference type="CDD" id="cd07136">
    <property type="entry name" value="ALDH_YwdH-P39616"/>
    <property type="match status" value="1"/>
</dbReference>
<proteinExistence type="inferred from homology"/>
<evidence type="ECO:0000256" key="7">
    <source>
        <dbReference type="RuleBase" id="RU003345"/>
    </source>
</evidence>
<dbReference type="GO" id="GO:0005737">
    <property type="term" value="C:cytoplasm"/>
    <property type="evidence" value="ECO:0007669"/>
    <property type="project" value="TreeGrafter"/>
</dbReference>
<keyword evidence="2 4" id="KW-0560">Oxidoreductase</keyword>
<dbReference type="PIRSF" id="PIRSF036492">
    <property type="entry name" value="ALDH"/>
    <property type="match status" value="1"/>
</dbReference>
<comment type="similarity">
    <text evidence="1 4 7">Belongs to the aldehyde dehydrogenase family.</text>
</comment>
<dbReference type="Pfam" id="PF00171">
    <property type="entry name" value="Aldedh"/>
    <property type="match status" value="1"/>
</dbReference>
<feature type="active site" evidence="5 6">
    <location>
        <position position="209"/>
    </location>
</feature>
<dbReference type="EMBL" id="AEDD01000015">
    <property type="protein sequence ID" value="EFM08607.1"/>
    <property type="molecule type" value="Genomic_DNA"/>
</dbReference>
<accession>E0IG27</accession>
<dbReference type="Gene3D" id="3.40.605.10">
    <property type="entry name" value="Aldehyde Dehydrogenase, Chain A, domain 1"/>
    <property type="match status" value="1"/>
</dbReference>
<organism evidence="9 10">
    <name type="scientific">Paenibacillus curdlanolyticus YK9</name>
    <dbReference type="NCBI Taxonomy" id="717606"/>
    <lineage>
        <taxon>Bacteria</taxon>
        <taxon>Bacillati</taxon>
        <taxon>Bacillota</taxon>
        <taxon>Bacilli</taxon>
        <taxon>Bacillales</taxon>
        <taxon>Paenibacillaceae</taxon>
        <taxon>Paenibacillus</taxon>
    </lineage>
</organism>
<dbReference type="PROSITE" id="PS00687">
    <property type="entry name" value="ALDEHYDE_DEHYDR_GLU"/>
    <property type="match status" value="1"/>
</dbReference>
<feature type="domain" description="Aldehyde dehydrogenase" evidence="8">
    <location>
        <begin position="14"/>
        <end position="427"/>
    </location>
</feature>
<keyword evidence="3" id="KW-0520">NAD</keyword>
<keyword evidence="10" id="KW-1185">Reference proteome</keyword>
<evidence type="ECO:0000256" key="2">
    <source>
        <dbReference type="ARBA" id="ARBA00023002"/>
    </source>
</evidence>
<gene>
    <name evidence="9" type="ORF">PaecuDRAFT_4618</name>
</gene>
<dbReference type="PANTHER" id="PTHR43570:SF16">
    <property type="entry name" value="ALDEHYDE DEHYDROGENASE TYPE III, ISOFORM Q"/>
    <property type="match status" value="1"/>
</dbReference>
<evidence type="ECO:0000313" key="10">
    <source>
        <dbReference type="Proteomes" id="UP000005387"/>
    </source>
</evidence>
<evidence type="ECO:0000256" key="1">
    <source>
        <dbReference type="ARBA" id="ARBA00009986"/>
    </source>
</evidence>
<dbReference type="GO" id="GO:0004029">
    <property type="term" value="F:aldehyde dehydrogenase (NAD+) activity"/>
    <property type="evidence" value="ECO:0007669"/>
    <property type="project" value="TreeGrafter"/>
</dbReference>
<evidence type="ECO:0000256" key="4">
    <source>
        <dbReference type="PIRNR" id="PIRNR036492"/>
    </source>
</evidence>
<evidence type="ECO:0000256" key="3">
    <source>
        <dbReference type="ARBA" id="ARBA00023027"/>
    </source>
</evidence>
<dbReference type="InterPro" id="IPR015590">
    <property type="entry name" value="Aldehyde_DH_dom"/>
</dbReference>
<dbReference type="InterPro" id="IPR029510">
    <property type="entry name" value="Ald_DH_CS_GLU"/>
</dbReference>
<dbReference type="FunFam" id="3.40.605.10:FF:000004">
    <property type="entry name" value="Aldehyde dehydrogenase"/>
    <property type="match status" value="1"/>
</dbReference>
<dbReference type="GO" id="GO:0006081">
    <property type="term" value="P:aldehyde metabolic process"/>
    <property type="evidence" value="ECO:0007669"/>
    <property type="project" value="InterPro"/>
</dbReference>
<dbReference type="AlphaFoldDB" id="E0IG27"/>